<feature type="region of interest" description="Disordered" evidence="1">
    <location>
        <begin position="284"/>
        <end position="317"/>
    </location>
</feature>
<feature type="domain" description="Plasmid replication protein C C-terminal" evidence="3">
    <location>
        <begin position="319"/>
        <end position="414"/>
    </location>
</feature>
<dbReference type="Pfam" id="PF03428">
    <property type="entry name" value="RP-C"/>
    <property type="match status" value="1"/>
</dbReference>
<evidence type="ECO:0000313" key="4">
    <source>
        <dbReference type="EMBL" id="MET3614286.1"/>
    </source>
</evidence>
<dbReference type="EMBL" id="JBEPMB010000003">
    <property type="protein sequence ID" value="MET3614286.1"/>
    <property type="molecule type" value="Genomic_DNA"/>
</dbReference>
<evidence type="ECO:0000313" key="5">
    <source>
        <dbReference type="Proteomes" id="UP001549047"/>
    </source>
</evidence>
<dbReference type="InterPro" id="IPR005090">
    <property type="entry name" value="RepC_N"/>
</dbReference>
<gene>
    <name evidence="4" type="ORF">ABID16_002623</name>
</gene>
<dbReference type="InterPro" id="IPR011991">
    <property type="entry name" value="ArsR-like_HTH"/>
</dbReference>
<proteinExistence type="predicted"/>
<dbReference type="InterPro" id="IPR047611">
    <property type="entry name" value="RepABC_RepC"/>
</dbReference>
<reference evidence="4 5" key="1">
    <citation type="submission" date="2024-06" db="EMBL/GenBank/DDBJ databases">
        <title>Genomic Encyclopedia of Type Strains, Phase IV (KMG-IV): sequencing the most valuable type-strain genomes for metagenomic binning, comparative biology and taxonomic classification.</title>
        <authorList>
            <person name="Goeker M."/>
        </authorList>
    </citation>
    <scope>NUCLEOTIDE SEQUENCE [LARGE SCALE GENOMIC DNA]</scope>
    <source>
        <strain evidence="4 5">DSM 29780</strain>
    </source>
</reference>
<dbReference type="CDD" id="cd00090">
    <property type="entry name" value="HTH_ARSR"/>
    <property type="match status" value="1"/>
</dbReference>
<evidence type="ECO:0000259" key="3">
    <source>
        <dbReference type="Pfam" id="PF11800"/>
    </source>
</evidence>
<organism evidence="4 5">
    <name type="scientific">Rhizobium aquaticum</name>
    <dbReference type="NCBI Taxonomy" id="1549636"/>
    <lineage>
        <taxon>Bacteria</taxon>
        <taxon>Pseudomonadati</taxon>
        <taxon>Pseudomonadota</taxon>
        <taxon>Alphaproteobacteria</taxon>
        <taxon>Hyphomicrobiales</taxon>
        <taxon>Rhizobiaceae</taxon>
        <taxon>Rhizobium/Agrobacterium group</taxon>
        <taxon>Rhizobium</taxon>
    </lineage>
</organism>
<dbReference type="NCBIfam" id="NF040974">
    <property type="entry name" value="RepABC_RepC"/>
    <property type="match status" value="1"/>
</dbReference>
<evidence type="ECO:0000256" key="1">
    <source>
        <dbReference type="SAM" id="MobiDB-lite"/>
    </source>
</evidence>
<dbReference type="NCBIfam" id="NF010396">
    <property type="entry name" value="PRK13824.1"/>
    <property type="match status" value="1"/>
</dbReference>
<evidence type="ECO:0000259" key="2">
    <source>
        <dbReference type="Pfam" id="PF03428"/>
    </source>
</evidence>
<dbReference type="Pfam" id="PF11800">
    <property type="entry name" value="RP-C_C"/>
    <property type="match status" value="1"/>
</dbReference>
<dbReference type="SUPFAM" id="SSF46785">
    <property type="entry name" value="Winged helix' DNA-binding domain"/>
    <property type="match status" value="1"/>
</dbReference>
<comment type="caution">
    <text evidence="4">The sequence shown here is derived from an EMBL/GenBank/DDBJ whole genome shotgun (WGS) entry which is preliminary data.</text>
</comment>
<name>A0ABV2J0N4_9HYPH</name>
<dbReference type="InterPro" id="IPR021760">
    <property type="entry name" value="RepC_C"/>
</dbReference>
<dbReference type="RefSeq" id="WP_354556788.1">
    <property type="nucleotide sequence ID" value="NZ_JBEPMB010000003.1"/>
</dbReference>
<sequence>MNEEIATTPFGGGCVDARQILRRKQVLKEQTERAAHGARAADGRIDKWRVLRDLTEAKTVYDLSDRAIAVLEALLSFHPERQLDGSKPLIVFPSNQQLSLRTRGMSPATIRRHLAALVAAGLIFRRDSPNGKRYCRRDQHGAPQDMFGFDLAPLALAAETIARGAETVRAEARARQALRAEVTLHLRDIAKLLQAAINEGRAGGWDGYEARLQALSGRVARNASFAALRERKNALLKLRAEVETAYLDAVSSSLPDEEMSTCVHQFEHHIQNPESDQIHESACDDVEGDYPANNHVSQDAQDETDTPPSKRSNHQDLSLPRILKACPQIADYSRNGIRNWADFMGAIALVRAMLRISPACWNTACAAMGEGQAAFAVAAILERAEHIRSPGSYLRALAQKAGAGRSVGLAMMQALERQGDRQHGHSTGSTHRVV</sequence>
<dbReference type="InterPro" id="IPR036390">
    <property type="entry name" value="WH_DNA-bd_sf"/>
</dbReference>
<feature type="domain" description="Plasmid replication protein C N-terminal" evidence="2">
    <location>
        <begin position="31"/>
        <end position="196"/>
    </location>
</feature>
<accession>A0ABV2J0N4</accession>
<keyword evidence="5" id="KW-1185">Reference proteome</keyword>
<protein>
    <submittedName>
        <fullName evidence="4">Replication initiation protein RepC</fullName>
    </submittedName>
</protein>
<dbReference type="Proteomes" id="UP001549047">
    <property type="component" value="Unassembled WGS sequence"/>
</dbReference>